<evidence type="ECO:0000256" key="2">
    <source>
        <dbReference type="SAM" id="MobiDB-lite"/>
    </source>
</evidence>
<dbReference type="GO" id="GO:0005634">
    <property type="term" value="C:nucleus"/>
    <property type="evidence" value="ECO:0007669"/>
    <property type="project" value="TreeGrafter"/>
</dbReference>
<feature type="compositionally biased region" description="Basic and acidic residues" evidence="2">
    <location>
        <begin position="359"/>
        <end position="383"/>
    </location>
</feature>
<comment type="similarity">
    <text evidence="1">Belongs to the PPP phosphatase family.</text>
</comment>
<dbReference type="InterPro" id="IPR004843">
    <property type="entry name" value="Calcineurin-like_PHP"/>
</dbReference>
<dbReference type="Proteomes" id="UP000024635">
    <property type="component" value="Unassembled WGS sequence"/>
</dbReference>
<dbReference type="Gene3D" id="3.60.21.10">
    <property type="match status" value="2"/>
</dbReference>
<feature type="domain" description="Serine/threonine specific protein phosphatases" evidence="3">
    <location>
        <begin position="131"/>
        <end position="136"/>
    </location>
</feature>
<dbReference type="EC" id="3.1.3.16" evidence="1"/>
<feature type="region of interest" description="Disordered" evidence="2">
    <location>
        <begin position="331"/>
        <end position="383"/>
    </location>
</feature>
<dbReference type="OrthoDB" id="1930084at2759"/>
<dbReference type="InterPro" id="IPR050341">
    <property type="entry name" value="PP1_catalytic_subunit"/>
</dbReference>
<comment type="caution">
    <text evidence="4">The sequence shown here is derived from an EMBL/GenBank/DDBJ whole genome shotgun (WGS) entry which is preliminary data.</text>
</comment>
<dbReference type="AlphaFoldDB" id="A0A016SSS3"/>
<evidence type="ECO:0000313" key="5">
    <source>
        <dbReference type="Proteomes" id="UP000024635"/>
    </source>
</evidence>
<dbReference type="SMART" id="SM00156">
    <property type="entry name" value="PP2Ac"/>
    <property type="match status" value="1"/>
</dbReference>
<dbReference type="PROSITE" id="PS00125">
    <property type="entry name" value="SER_THR_PHOSPHATASE"/>
    <property type="match status" value="1"/>
</dbReference>
<dbReference type="PANTHER" id="PTHR11668:SF477">
    <property type="entry name" value="SERINE_THREONINE-PROTEIN PHOSPHATASE"/>
    <property type="match status" value="1"/>
</dbReference>
<evidence type="ECO:0000313" key="4">
    <source>
        <dbReference type="EMBL" id="EYB93417.1"/>
    </source>
</evidence>
<protein>
    <recommendedName>
        <fullName evidence="1">Serine/threonine-protein phosphatase</fullName>
        <ecNumber evidence="1">3.1.3.16</ecNumber>
    </recommendedName>
</protein>
<dbReference type="PRINTS" id="PR00114">
    <property type="entry name" value="STPHPHTASE"/>
</dbReference>
<reference evidence="5" key="1">
    <citation type="journal article" date="2015" name="Nat. Genet.">
        <title>The genome and transcriptome of the zoonotic hookworm Ancylostoma ceylanicum identify infection-specific gene families.</title>
        <authorList>
            <person name="Schwarz E.M."/>
            <person name="Hu Y."/>
            <person name="Antoshechkin I."/>
            <person name="Miller M.M."/>
            <person name="Sternberg P.W."/>
            <person name="Aroian R.V."/>
        </authorList>
    </citation>
    <scope>NUCLEOTIDE SEQUENCE</scope>
    <source>
        <strain evidence="5">HY135</strain>
    </source>
</reference>
<comment type="catalytic activity">
    <reaction evidence="1">
        <text>O-phospho-L-threonyl-[protein] + H2O = L-threonyl-[protein] + phosphate</text>
        <dbReference type="Rhea" id="RHEA:47004"/>
        <dbReference type="Rhea" id="RHEA-COMP:11060"/>
        <dbReference type="Rhea" id="RHEA-COMP:11605"/>
        <dbReference type="ChEBI" id="CHEBI:15377"/>
        <dbReference type="ChEBI" id="CHEBI:30013"/>
        <dbReference type="ChEBI" id="CHEBI:43474"/>
        <dbReference type="ChEBI" id="CHEBI:61977"/>
        <dbReference type="EC" id="3.1.3.16"/>
    </reaction>
</comment>
<organism evidence="4 5">
    <name type="scientific">Ancylostoma ceylanicum</name>
    <dbReference type="NCBI Taxonomy" id="53326"/>
    <lineage>
        <taxon>Eukaryota</taxon>
        <taxon>Metazoa</taxon>
        <taxon>Ecdysozoa</taxon>
        <taxon>Nematoda</taxon>
        <taxon>Chromadorea</taxon>
        <taxon>Rhabditida</taxon>
        <taxon>Rhabditina</taxon>
        <taxon>Rhabditomorpha</taxon>
        <taxon>Strongyloidea</taxon>
        <taxon>Ancylostomatidae</taxon>
        <taxon>Ancylostomatinae</taxon>
        <taxon>Ancylostoma</taxon>
    </lineage>
</organism>
<evidence type="ECO:0000256" key="1">
    <source>
        <dbReference type="RuleBase" id="RU004273"/>
    </source>
</evidence>
<dbReference type="STRING" id="53326.A0A016SSS3"/>
<name>A0A016SSS3_9BILA</name>
<dbReference type="GO" id="GO:0005737">
    <property type="term" value="C:cytoplasm"/>
    <property type="evidence" value="ECO:0007669"/>
    <property type="project" value="TreeGrafter"/>
</dbReference>
<gene>
    <name evidence="4" type="primary">Acey_s0182.g876</name>
    <name evidence="4" type="ORF">Y032_0182g876</name>
</gene>
<dbReference type="PANTHER" id="PTHR11668">
    <property type="entry name" value="SERINE/THREONINE PROTEIN PHOSPHATASE"/>
    <property type="match status" value="1"/>
</dbReference>
<feature type="compositionally biased region" description="Polar residues" evidence="2">
    <location>
        <begin position="332"/>
        <end position="352"/>
    </location>
</feature>
<dbReference type="EMBL" id="JARK01001518">
    <property type="protein sequence ID" value="EYB93417.1"/>
    <property type="molecule type" value="Genomic_DNA"/>
</dbReference>
<dbReference type="GO" id="GO:0004722">
    <property type="term" value="F:protein serine/threonine phosphatase activity"/>
    <property type="evidence" value="ECO:0007669"/>
    <property type="project" value="UniProtKB-EC"/>
</dbReference>
<dbReference type="InterPro" id="IPR029052">
    <property type="entry name" value="Metallo-depent_PP-like"/>
</dbReference>
<keyword evidence="1" id="KW-0378">Hydrolase</keyword>
<proteinExistence type="inferred from homology"/>
<dbReference type="SUPFAM" id="SSF56300">
    <property type="entry name" value="Metallo-dependent phosphatases"/>
    <property type="match status" value="1"/>
</dbReference>
<accession>A0A016SSS3</accession>
<dbReference type="InterPro" id="IPR006186">
    <property type="entry name" value="Ser/Thr-sp_prot-phosphatase"/>
</dbReference>
<dbReference type="Pfam" id="PF00149">
    <property type="entry name" value="Metallophos"/>
    <property type="match status" value="1"/>
</dbReference>
<keyword evidence="5" id="KW-1185">Reference proteome</keyword>
<sequence length="383" mass="43598">MKSIASRRIQGIQSLLGKVRSSREINPKERALMAEIRRYKRPPGMSDTLARMLEGVIKKIWMSTPNTKHRHILNHDEMREICLRTRELLLLEPCFLKVEPPITIVGDVHGQLYDMLEIMNFLRFPQEIYLLRGNHETRCVNRQYGFYDECKRKFPRNGIELWTTFQHVFNCLPVAALVGSRIFCAHGGISEDLVSFKQFERVYRPTDICDIGLLCDLIWSDPSTTNDLYEPSPRGVSAVFGKTAVNNFCSSLKIDMICRAHQCVTDGYEFFADRKCLTLFSAPCYCGELDNQAAVLQVGSRLECRVLTFKKEVKPAATPRGVSCEDGYAALRTSQSQNPTTDEGTKVTQSPAETPILRTAEDTDSQEKGKGQKQSKEQRNEKK</sequence>
<evidence type="ECO:0000259" key="3">
    <source>
        <dbReference type="PROSITE" id="PS00125"/>
    </source>
</evidence>